<evidence type="ECO:0000256" key="1">
    <source>
        <dbReference type="ARBA" id="ARBA00023015"/>
    </source>
</evidence>
<dbReference type="PROSITE" id="PS50252">
    <property type="entry name" value="TBOX_3"/>
    <property type="match status" value="1"/>
</dbReference>
<keyword evidence="1" id="KW-0805">Transcription regulation</keyword>
<dbReference type="SUPFAM" id="SSF49417">
    <property type="entry name" value="p53-like transcription factors"/>
    <property type="match status" value="1"/>
</dbReference>
<feature type="compositionally biased region" description="Polar residues" evidence="6">
    <location>
        <begin position="49"/>
        <end position="62"/>
    </location>
</feature>
<sequence length="121" mass="13104">MSVYHFSACVVGPTTSGRSIFDSVRFDPLPEPPACRASSDADSPKNDAESSNSHDAAQSDTGHNSDNKSDTALSPLPPKQEGPKKPLHPKMVNVYAQLEMKSLWDEFDELGTEMIVTKAGR</sequence>
<dbReference type="InterPro" id="IPR008967">
    <property type="entry name" value="p53-like_TF_DNA-bd_sf"/>
</dbReference>
<dbReference type="AlphaFoldDB" id="A0ABD0JYY7"/>
<evidence type="ECO:0000256" key="3">
    <source>
        <dbReference type="ARBA" id="ARBA00023163"/>
    </source>
</evidence>
<dbReference type="GO" id="GO:0005634">
    <property type="term" value="C:nucleus"/>
    <property type="evidence" value="ECO:0007669"/>
    <property type="project" value="UniProtKB-SubCell"/>
</dbReference>
<evidence type="ECO:0000256" key="2">
    <source>
        <dbReference type="ARBA" id="ARBA00023125"/>
    </source>
</evidence>
<evidence type="ECO:0000256" key="4">
    <source>
        <dbReference type="ARBA" id="ARBA00023242"/>
    </source>
</evidence>
<dbReference type="Gene3D" id="2.60.40.820">
    <property type="entry name" value="Transcription factor, T-box"/>
    <property type="match status" value="1"/>
</dbReference>
<comment type="caution">
    <text evidence="5">Lacks conserved residue(s) required for the propagation of feature annotation.</text>
</comment>
<dbReference type="PANTHER" id="PTHR11267">
    <property type="entry name" value="T-BOX PROTEIN-RELATED"/>
    <property type="match status" value="1"/>
</dbReference>
<comment type="subcellular location">
    <subcellularLocation>
        <location evidence="5">Nucleus</location>
    </subcellularLocation>
</comment>
<dbReference type="Pfam" id="PF00907">
    <property type="entry name" value="T-box"/>
    <property type="match status" value="1"/>
</dbReference>
<dbReference type="InterPro" id="IPR001699">
    <property type="entry name" value="TF_T-box"/>
</dbReference>
<name>A0ABD0JYY7_9CAEN</name>
<dbReference type="InterPro" id="IPR046360">
    <property type="entry name" value="T-box_DNA-bd"/>
</dbReference>
<gene>
    <name evidence="8" type="ORF">BaRGS_00028806</name>
</gene>
<keyword evidence="4 5" id="KW-0539">Nucleus</keyword>
<feature type="region of interest" description="Disordered" evidence="6">
    <location>
        <begin position="12"/>
        <end position="88"/>
    </location>
</feature>
<evidence type="ECO:0000256" key="5">
    <source>
        <dbReference type="PROSITE-ProRule" id="PRU00201"/>
    </source>
</evidence>
<keyword evidence="2 5" id="KW-0238">DNA-binding</keyword>
<evidence type="ECO:0000313" key="8">
    <source>
        <dbReference type="EMBL" id="KAK7479979.1"/>
    </source>
</evidence>
<evidence type="ECO:0000256" key="6">
    <source>
        <dbReference type="SAM" id="MobiDB-lite"/>
    </source>
</evidence>
<dbReference type="Proteomes" id="UP001519460">
    <property type="component" value="Unassembled WGS sequence"/>
</dbReference>
<protein>
    <recommendedName>
        <fullName evidence="7">T-box domain-containing protein</fullName>
    </recommendedName>
</protein>
<dbReference type="InterPro" id="IPR036960">
    <property type="entry name" value="T-box_sf"/>
</dbReference>
<accession>A0ABD0JYY7</accession>
<dbReference type="PANTHER" id="PTHR11267:SF195">
    <property type="entry name" value="OPTOMOTOR-BLIND-RELATED-GENE-1, ISOFORM A"/>
    <property type="match status" value="1"/>
</dbReference>
<proteinExistence type="predicted"/>
<evidence type="ECO:0000313" key="9">
    <source>
        <dbReference type="Proteomes" id="UP001519460"/>
    </source>
</evidence>
<comment type="caution">
    <text evidence="8">The sequence shown here is derived from an EMBL/GenBank/DDBJ whole genome shotgun (WGS) entry which is preliminary data.</text>
</comment>
<evidence type="ECO:0000259" key="7">
    <source>
        <dbReference type="PROSITE" id="PS50252"/>
    </source>
</evidence>
<keyword evidence="9" id="KW-1185">Reference proteome</keyword>
<keyword evidence="3" id="KW-0804">Transcription</keyword>
<reference evidence="8 9" key="1">
    <citation type="journal article" date="2023" name="Sci. Data">
        <title>Genome assembly of the Korean intertidal mud-creeper Batillaria attramentaria.</title>
        <authorList>
            <person name="Patra A.K."/>
            <person name="Ho P.T."/>
            <person name="Jun S."/>
            <person name="Lee S.J."/>
            <person name="Kim Y."/>
            <person name="Won Y.J."/>
        </authorList>
    </citation>
    <scope>NUCLEOTIDE SEQUENCE [LARGE SCALE GENOMIC DNA]</scope>
    <source>
        <strain evidence="8">Wonlab-2016</strain>
    </source>
</reference>
<organism evidence="8 9">
    <name type="scientific">Batillaria attramentaria</name>
    <dbReference type="NCBI Taxonomy" id="370345"/>
    <lineage>
        <taxon>Eukaryota</taxon>
        <taxon>Metazoa</taxon>
        <taxon>Spiralia</taxon>
        <taxon>Lophotrochozoa</taxon>
        <taxon>Mollusca</taxon>
        <taxon>Gastropoda</taxon>
        <taxon>Caenogastropoda</taxon>
        <taxon>Sorbeoconcha</taxon>
        <taxon>Cerithioidea</taxon>
        <taxon>Batillariidae</taxon>
        <taxon>Batillaria</taxon>
    </lineage>
</organism>
<feature type="domain" description="T-box" evidence="7">
    <location>
        <begin position="98"/>
        <end position="121"/>
    </location>
</feature>
<dbReference type="GO" id="GO:0003677">
    <property type="term" value="F:DNA binding"/>
    <property type="evidence" value="ECO:0007669"/>
    <property type="project" value="UniProtKB-UniRule"/>
</dbReference>
<dbReference type="EMBL" id="JACVVK020000291">
    <property type="protein sequence ID" value="KAK7479979.1"/>
    <property type="molecule type" value="Genomic_DNA"/>
</dbReference>